<evidence type="ECO:0000256" key="1">
    <source>
        <dbReference type="SAM" id="Phobius"/>
    </source>
</evidence>
<keyword evidence="1" id="KW-0812">Transmembrane</keyword>
<sequence length="80" mass="8917">MVRNSTLFCFIVFLAFGVAAYMTFNVLFFTLAMLAISIMTAIFAVDALMGSRIWEGLIHTGLTALFLGYGFFGEYLLQLL</sequence>
<dbReference type="OrthoDB" id="10011193at2"/>
<evidence type="ECO:0000313" key="3">
    <source>
        <dbReference type="Proteomes" id="UP000093482"/>
    </source>
</evidence>
<feature type="transmembrane region" description="Helical" evidence="1">
    <location>
        <begin position="56"/>
        <end position="77"/>
    </location>
</feature>
<proteinExistence type="predicted"/>
<keyword evidence="3" id="KW-1185">Reference proteome</keyword>
<name>A0A1C0YT29_9BACL</name>
<protein>
    <submittedName>
        <fullName evidence="2">Uncharacterized protein</fullName>
    </submittedName>
</protein>
<dbReference type="AlphaFoldDB" id="A0A1C0YT29"/>
<dbReference type="EMBL" id="MATO01000038">
    <property type="protein sequence ID" value="OCS90317.1"/>
    <property type="molecule type" value="Genomic_DNA"/>
</dbReference>
<organism evidence="2 3">
    <name type="scientific">Caryophanon latum</name>
    <dbReference type="NCBI Taxonomy" id="33977"/>
    <lineage>
        <taxon>Bacteria</taxon>
        <taxon>Bacillati</taxon>
        <taxon>Bacillota</taxon>
        <taxon>Bacilli</taxon>
        <taxon>Bacillales</taxon>
        <taxon>Caryophanaceae</taxon>
        <taxon>Caryophanon</taxon>
    </lineage>
</organism>
<dbReference type="RefSeq" id="WP_066464919.1">
    <property type="nucleotide sequence ID" value="NZ_MATO01000038.1"/>
</dbReference>
<gene>
    <name evidence="2" type="ORF">A6K76_11985</name>
</gene>
<keyword evidence="1" id="KW-0472">Membrane</keyword>
<comment type="caution">
    <text evidence="2">The sequence shown here is derived from an EMBL/GenBank/DDBJ whole genome shotgun (WGS) entry which is preliminary data.</text>
</comment>
<feature type="transmembrane region" description="Helical" evidence="1">
    <location>
        <begin position="30"/>
        <end position="49"/>
    </location>
</feature>
<keyword evidence="1" id="KW-1133">Transmembrane helix</keyword>
<accession>A0A1C0YT29</accession>
<dbReference type="Proteomes" id="UP000093482">
    <property type="component" value="Unassembled WGS sequence"/>
</dbReference>
<evidence type="ECO:0000313" key="2">
    <source>
        <dbReference type="EMBL" id="OCS90317.1"/>
    </source>
</evidence>
<reference evidence="2 3" key="1">
    <citation type="submission" date="2016-07" db="EMBL/GenBank/DDBJ databases">
        <title>Caryophanon latum genome sequencing.</title>
        <authorList>
            <person name="Verma A."/>
            <person name="Pal Y."/>
            <person name="Krishnamurthi S."/>
        </authorList>
    </citation>
    <scope>NUCLEOTIDE SEQUENCE [LARGE SCALE GENOMIC DNA]</scope>
    <source>
        <strain evidence="2 3">DSM 14151</strain>
    </source>
</reference>